<dbReference type="SUPFAM" id="SSF81653">
    <property type="entry name" value="Calcium ATPase, transduction domain A"/>
    <property type="match status" value="1"/>
</dbReference>
<dbReference type="NCBIfam" id="TIGR01525">
    <property type="entry name" value="ATPase-IB_hvy"/>
    <property type="match status" value="1"/>
</dbReference>
<evidence type="ECO:0000256" key="11">
    <source>
        <dbReference type="ARBA" id="ARBA00022989"/>
    </source>
</evidence>
<dbReference type="SUPFAM" id="SSF55008">
    <property type="entry name" value="HMA, heavy metal-associated domain"/>
    <property type="match status" value="1"/>
</dbReference>
<dbReference type="PRINTS" id="PR00941">
    <property type="entry name" value="CDATPASE"/>
</dbReference>
<dbReference type="SFLD" id="SFLDG00002">
    <property type="entry name" value="C1.7:_P-type_atpase_like"/>
    <property type="match status" value="1"/>
</dbReference>
<evidence type="ECO:0000256" key="9">
    <source>
        <dbReference type="ARBA" id="ARBA00022840"/>
    </source>
</evidence>
<evidence type="ECO:0000256" key="16">
    <source>
        <dbReference type="SAM" id="Phobius"/>
    </source>
</evidence>
<feature type="transmembrane region" description="Helical" evidence="16">
    <location>
        <begin position="382"/>
        <end position="402"/>
    </location>
</feature>
<dbReference type="InterPro" id="IPR023299">
    <property type="entry name" value="ATPase_P-typ_cyto_dom_N"/>
</dbReference>
<dbReference type="InterPro" id="IPR001757">
    <property type="entry name" value="P_typ_ATPase"/>
</dbReference>
<evidence type="ECO:0000256" key="15">
    <source>
        <dbReference type="SAM" id="MobiDB-lite"/>
    </source>
</evidence>
<dbReference type="SFLD" id="SFLDS00003">
    <property type="entry name" value="Haloacid_Dehalogenase"/>
    <property type="match status" value="1"/>
</dbReference>
<evidence type="ECO:0000256" key="2">
    <source>
        <dbReference type="ARBA" id="ARBA00006024"/>
    </source>
</evidence>
<dbReference type="FunFam" id="3.40.50.1000:FF:000144">
    <property type="entry name" value="copper-transporting ATPase 1 isoform X2"/>
    <property type="match status" value="1"/>
</dbReference>
<gene>
    <name evidence="18" type="ORF">DP106_10560</name>
</gene>
<dbReference type="RefSeq" id="WP_120085200.1">
    <property type="nucleotide sequence ID" value="NZ_QMDW01000015.1"/>
</dbReference>
<keyword evidence="5 16" id="KW-0812">Transmembrane</keyword>
<comment type="subcellular location">
    <subcellularLocation>
        <location evidence="1">Endomembrane system</location>
        <topology evidence="1">Multi-pass membrane protein</topology>
    </subcellularLocation>
</comment>
<feature type="transmembrane region" description="Helical" evidence="16">
    <location>
        <begin position="153"/>
        <end position="171"/>
    </location>
</feature>
<keyword evidence="10" id="KW-1278">Translocase</keyword>
<dbReference type="GO" id="GO:0012505">
    <property type="term" value="C:endomembrane system"/>
    <property type="evidence" value="ECO:0007669"/>
    <property type="project" value="UniProtKB-SubCell"/>
</dbReference>
<dbReference type="PRINTS" id="PR00119">
    <property type="entry name" value="CATATPASE"/>
</dbReference>
<feature type="region of interest" description="Disordered" evidence="15">
    <location>
        <begin position="540"/>
        <end position="560"/>
    </location>
</feature>
<dbReference type="OrthoDB" id="8588at2157"/>
<dbReference type="Gene3D" id="3.30.70.100">
    <property type="match status" value="1"/>
</dbReference>
<dbReference type="InterPro" id="IPR008250">
    <property type="entry name" value="ATPase_P-typ_transduc_dom_A_sf"/>
</dbReference>
<dbReference type="InterPro" id="IPR059000">
    <property type="entry name" value="ATPase_P-type_domA"/>
</dbReference>
<keyword evidence="7" id="KW-0547">Nucleotide-binding</keyword>
<dbReference type="EMBL" id="QMDW01000015">
    <property type="protein sequence ID" value="RJX48825.1"/>
    <property type="molecule type" value="Genomic_DNA"/>
</dbReference>
<dbReference type="FunFam" id="2.70.150.10:FF:000002">
    <property type="entry name" value="Copper-transporting ATPase 1, putative"/>
    <property type="match status" value="1"/>
</dbReference>
<dbReference type="InterPro" id="IPR051014">
    <property type="entry name" value="Cation_Transport_ATPase_IB"/>
</dbReference>
<keyword evidence="4" id="KW-0813">Transport</keyword>
<feature type="region of interest" description="Disordered" evidence="15">
    <location>
        <begin position="1"/>
        <end position="32"/>
    </location>
</feature>
<dbReference type="Pfam" id="PF00122">
    <property type="entry name" value="E1-E2_ATPase"/>
    <property type="match status" value="1"/>
</dbReference>
<dbReference type="InterPro" id="IPR023214">
    <property type="entry name" value="HAD_sf"/>
</dbReference>
<keyword evidence="12" id="KW-0186">Copper</keyword>
<feature type="transmembrane region" description="Helical" evidence="16">
    <location>
        <begin position="349"/>
        <end position="370"/>
    </location>
</feature>
<dbReference type="Gene3D" id="2.70.150.10">
    <property type="entry name" value="Calcium-transporting ATPase, cytoplasmic transduction domain A"/>
    <property type="match status" value="1"/>
</dbReference>
<evidence type="ECO:0000256" key="13">
    <source>
        <dbReference type="ARBA" id="ARBA00023065"/>
    </source>
</evidence>
<evidence type="ECO:0000256" key="7">
    <source>
        <dbReference type="ARBA" id="ARBA00022741"/>
    </source>
</evidence>
<dbReference type="GO" id="GO:0046872">
    <property type="term" value="F:metal ion binding"/>
    <property type="evidence" value="ECO:0007669"/>
    <property type="project" value="UniProtKB-KW"/>
</dbReference>
<dbReference type="GO" id="GO:0140581">
    <property type="term" value="F:P-type monovalent copper transporter activity"/>
    <property type="evidence" value="ECO:0007669"/>
    <property type="project" value="UniProtKB-EC"/>
</dbReference>
<keyword evidence="6" id="KW-0479">Metal-binding</keyword>
<evidence type="ECO:0000256" key="1">
    <source>
        <dbReference type="ARBA" id="ARBA00004127"/>
    </source>
</evidence>
<dbReference type="InterPro" id="IPR023298">
    <property type="entry name" value="ATPase_P-typ_TM_dom_sf"/>
</dbReference>
<keyword evidence="19" id="KW-1185">Reference proteome</keyword>
<dbReference type="PROSITE" id="PS50846">
    <property type="entry name" value="HMA_2"/>
    <property type="match status" value="1"/>
</dbReference>
<dbReference type="PANTHER" id="PTHR48085">
    <property type="entry name" value="CADMIUM/ZINC-TRANSPORTING ATPASE HMA2-RELATED"/>
    <property type="match status" value="1"/>
</dbReference>
<dbReference type="SFLD" id="SFLDF00027">
    <property type="entry name" value="p-type_atpase"/>
    <property type="match status" value="1"/>
</dbReference>
<comment type="caution">
    <text evidence="18">The sequence shown here is derived from an EMBL/GenBank/DDBJ whole genome shotgun (WGS) entry which is preliminary data.</text>
</comment>
<dbReference type="SUPFAM" id="SSF81660">
    <property type="entry name" value="Metal cation-transporting ATPase, ATP-binding domain N"/>
    <property type="match status" value="1"/>
</dbReference>
<dbReference type="Pfam" id="PF00403">
    <property type="entry name" value="HMA"/>
    <property type="match status" value="1"/>
</dbReference>
<dbReference type="EC" id="7.2.2.8" evidence="3"/>
<keyword evidence="11 16" id="KW-1133">Transmembrane helix</keyword>
<evidence type="ECO:0000256" key="10">
    <source>
        <dbReference type="ARBA" id="ARBA00022967"/>
    </source>
</evidence>
<protein>
    <recommendedName>
        <fullName evidence="3">P-type Cu(+) transporter</fullName>
        <ecNumber evidence="3">7.2.2.8</ecNumber>
    </recommendedName>
</protein>
<evidence type="ECO:0000313" key="18">
    <source>
        <dbReference type="EMBL" id="RJX48825.1"/>
    </source>
</evidence>
<dbReference type="InterPro" id="IPR044492">
    <property type="entry name" value="P_typ_ATPase_HD_dom"/>
</dbReference>
<dbReference type="Gene3D" id="3.40.1110.10">
    <property type="entry name" value="Calcium-transporting ATPase, cytoplasmic domain N"/>
    <property type="match status" value="2"/>
</dbReference>
<dbReference type="Proteomes" id="UP000281564">
    <property type="component" value="Unassembled WGS sequence"/>
</dbReference>
<organism evidence="18 19">
    <name type="scientific">Halonotius pteroides</name>
    <dbReference type="NCBI Taxonomy" id="268735"/>
    <lineage>
        <taxon>Archaea</taxon>
        <taxon>Methanobacteriati</taxon>
        <taxon>Methanobacteriota</taxon>
        <taxon>Stenosarchaea group</taxon>
        <taxon>Halobacteria</taxon>
        <taxon>Halobacteriales</taxon>
        <taxon>Haloferacaceae</taxon>
        <taxon>Halonotius</taxon>
    </lineage>
</organism>
<feature type="domain" description="HMA" evidence="17">
    <location>
        <begin position="30"/>
        <end position="96"/>
    </location>
</feature>
<proteinExistence type="inferred from homology"/>
<evidence type="ECO:0000256" key="12">
    <source>
        <dbReference type="ARBA" id="ARBA00023008"/>
    </source>
</evidence>
<dbReference type="SUPFAM" id="SSF56784">
    <property type="entry name" value="HAD-like"/>
    <property type="match status" value="1"/>
</dbReference>
<sequence length="796" mass="82271">MSDDPAEAPPSPPPDATGSTTTDLAEGGLDTLSLSVPSMDCPSCAGKVESSVSDLAGIADIDPRTASGTLVVGYDPDQTTPESIRGRVEAAGYEVDDDDESADPMAIWTSGRAIRTAVGGVLLLVGILFEWVLPAANPTLTTIAGAPVGLDTVAYVAAATAPGVIILRNGYASLRNRSLDIDLLMSGGILGALAVNLPFEAATLAVLFSIAELLERYSMDRARGSLRELMALSPETATVRQDGEEQVVAADAVEIGDRVIVRPGEKIPVDGVIREGSSAIDESPITGESVPADKEPGAEVYAGSLTETGYIEIEATAPASESTIARVIDLVAAAEGEETNTEQFVDRFAAVYTPIVVAAALLTMAVPPLLGWGAFTEWFVRGLTLLVIACPCAFVISTPVSVVSGLTSAARNGVLIKGGPHLEAMGDVEAVALDKTGTLTTGNLGVTDVIPLNDTTEAELLDCASTLEQRSEHPIADAIVDQAREAGAVGDRPVEDFEALTGEGVRAEIDGVTHYAGKPSVFTELGFELDHAHLKTDGGLTTDAIDADETGAADPSDEHPTVVEEATDCEHGRYVDLLAETVPRLQQAGKTVVLVGTDEKLEGLIAIADTVRPEATWAVDQLRANGIERIVMLTGDNERTAQAIGEQVGVDEVQASLLPEAKVDAVGDLREAHSGGVAMVGDGINDAPALATATVGVAMGAAGTDTALETADIALMADDLGRLPYLHTLSETADGVIRQNIWSSLAVKLLLAVAAPFGYVSVLGAIVIGDMGMSLGVTGNAMRLAGLTPDEPPEPE</sequence>
<reference evidence="18 19" key="1">
    <citation type="submission" date="2018-06" db="EMBL/GenBank/DDBJ databases">
        <title>Halonotius sp. F13-13 a new haloarchaeeon isolated from a solar saltern from Isla Cristina, Huelva, Spain.</title>
        <authorList>
            <person name="Duran-Viseras A."/>
            <person name="Sanchez-Porro C."/>
            <person name="Ventosa A."/>
        </authorList>
    </citation>
    <scope>NUCLEOTIDE SEQUENCE [LARGE SCALE GENOMIC DNA]</scope>
    <source>
        <strain evidence="18 19">CECT 7525</strain>
    </source>
</reference>
<evidence type="ECO:0000256" key="8">
    <source>
        <dbReference type="ARBA" id="ARBA00022796"/>
    </source>
</evidence>
<dbReference type="AlphaFoldDB" id="A0A3A6PY26"/>
<dbReference type="Pfam" id="PF00702">
    <property type="entry name" value="Hydrolase"/>
    <property type="match status" value="1"/>
</dbReference>
<evidence type="ECO:0000313" key="19">
    <source>
        <dbReference type="Proteomes" id="UP000281564"/>
    </source>
</evidence>
<evidence type="ECO:0000259" key="17">
    <source>
        <dbReference type="PROSITE" id="PS50846"/>
    </source>
</evidence>
<dbReference type="GO" id="GO:0016020">
    <property type="term" value="C:membrane"/>
    <property type="evidence" value="ECO:0007669"/>
    <property type="project" value="InterPro"/>
</dbReference>
<dbReference type="NCBIfam" id="TIGR01494">
    <property type="entry name" value="ATPase_P-type"/>
    <property type="match status" value="2"/>
</dbReference>
<name>A0A3A6PY26_9EURY</name>
<accession>A0A3A6PY26</accession>
<keyword evidence="8" id="KW-0187">Copper transport</keyword>
<dbReference type="PANTHER" id="PTHR48085:SF5">
    <property type="entry name" value="CADMIUM_ZINC-TRANSPORTING ATPASE HMA4-RELATED"/>
    <property type="match status" value="1"/>
</dbReference>
<dbReference type="CDD" id="cd00371">
    <property type="entry name" value="HMA"/>
    <property type="match status" value="1"/>
</dbReference>
<dbReference type="InterPro" id="IPR018303">
    <property type="entry name" value="ATPase_P-typ_P_site"/>
</dbReference>
<feature type="transmembrane region" description="Helical" evidence="16">
    <location>
        <begin position="745"/>
        <end position="768"/>
    </location>
</feature>
<dbReference type="InterPro" id="IPR027256">
    <property type="entry name" value="P-typ_ATPase_IB"/>
</dbReference>
<dbReference type="PROSITE" id="PS00154">
    <property type="entry name" value="ATPASE_E1_E2"/>
    <property type="match status" value="1"/>
</dbReference>
<keyword evidence="14 16" id="KW-0472">Membrane</keyword>
<keyword evidence="9" id="KW-0067">ATP-binding</keyword>
<dbReference type="Gene3D" id="3.40.50.1000">
    <property type="entry name" value="HAD superfamily/HAD-like"/>
    <property type="match status" value="2"/>
</dbReference>
<dbReference type="InterPro" id="IPR006121">
    <property type="entry name" value="HMA_dom"/>
</dbReference>
<evidence type="ECO:0000256" key="6">
    <source>
        <dbReference type="ARBA" id="ARBA00022723"/>
    </source>
</evidence>
<evidence type="ECO:0000256" key="4">
    <source>
        <dbReference type="ARBA" id="ARBA00022448"/>
    </source>
</evidence>
<dbReference type="SUPFAM" id="SSF81665">
    <property type="entry name" value="Calcium ATPase, transmembrane domain M"/>
    <property type="match status" value="1"/>
</dbReference>
<evidence type="ECO:0000256" key="3">
    <source>
        <dbReference type="ARBA" id="ARBA00012517"/>
    </source>
</evidence>
<keyword evidence="13" id="KW-0406">Ion transport</keyword>
<dbReference type="InterPro" id="IPR036412">
    <property type="entry name" value="HAD-like_sf"/>
</dbReference>
<dbReference type="InterPro" id="IPR036163">
    <property type="entry name" value="HMA_dom_sf"/>
</dbReference>
<dbReference type="GO" id="GO:0016887">
    <property type="term" value="F:ATP hydrolysis activity"/>
    <property type="evidence" value="ECO:0007669"/>
    <property type="project" value="InterPro"/>
</dbReference>
<feature type="transmembrane region" description="Helical" evidence="16">
    <location>
        <begin position="113"/>
        <end position="133"/>
    </location>
</feature>
<comment type="similarity">
    <text evidence="2">Belongs to the cation transport ATPase (P-type) (TC 3.A.3) family. Type IB subfamily.</text>
</comment>
<dbReference type="GO" id="GO:0005524">
    <property type="term" value="F:ATP binding"/>
    <property type="evidence" value="ECO:0007669"/>
    <property type="project" value="UniProtKB-KW"/>
</dbReference>
<evidence type="ECO:0000256" key="5">
    <source>
        <dbReference type="ARBA" id="ARBA00022692"/>
    </source>
</evidence>
<evidence type="ECO:0000256" key="14">
    <source>
        <dbReference type="ARBA" id="ARBA00023136"/>
    </source>
</evidence>